<evidence type="ECO:0000256" key="2">
    <source>
        <dbReference type="ARBA" id="ARBA00023125"/>
    </source>
</evidence>
<dbReference type="RefSeq" id="WP_076403455.1">
    <property type="nucleotide sequence ID" value="NZ_FTMI01000001.1"/>
</dbReference>
<evidence type="ECO:0000259" key="5">
    <source>
        <dbReference type="PROSITE" id="PS50043"/>
    </source>
</evidence>
<dbReference type="PANTHER" id="PTHR44688">
    <property type="entry name" value="DNA-BINDING TRANSCRIPTIONAL ACTIVATOR DEVR_DOSR"/>
    <property type="match status" value="1"/>
</dbReference>
<proteinExistence type="predicted"/>
<evidence type="ECO:0000256" key="1">
    <source>
        <dbReference type="ARBA" id="ARBA00023015"/>
    </source>
</evidence>
<dbReference type="PROSITE" id="PS00622">
    <property type="entry name" value="HTH_LUXR_1"/>
    <property type="match status" value="1"/>
</dbReference>
<keyword evidence="3" id="KW-0804">Transcription</keyword>
<dbReference type="Gene3D" id="1.10.10.10">
    <property type="entry name" value="Winged helix-like DNA-binding domain superfamily/Winged helix DNA-binding domain"/>
    <property type="match status" value="1"/>
</dbReference>
<dbReference type="InterPro" id="IPR000792">
    <property type="entry name" value="Tscrpt_reg_LuxR_C"/>
</dbReference>
<evidence type="ECO:0000313" key="7">
    <source>
        <dbReference type="Proteomes" id="UP000186235"/>
    </source>
</evidence>
<reference evidence="7" key="1">
    <citation type="submission" date="2017-01" db="EMBL/GenBank/DDBJ databases">
        <authorList>
            <person name="Varghese N."/>
            <person name="Submissions S."/>
        </authorList>
    </citation>
    <scope>NUCLEOTIDE SEQUENCE [LARGE SCALE GENOMIC DNA]</scope>
    <source>
        <strain evidence="7">3bp</strain>
    </source>
</reference>
<dbReference type="AlphaFoldDB" id="A0A1N6NB14"/>
<keyword evidence="7" id="KW-1185">Reference proteome</keyword>
<keyword evidence="2 6" id="KW-0238">DNA-binding</keyword>
<dbReference type="InterPro" id="IPR016032">
    <property type="entry name" value="Sig_transdc_resp-reg_C-effctor"/>
</dbReference>
<dbReference type="GO" id="GO:0003677">
    <property type="term" value="F:DNA binding"/>
    <property type="evidence" value="ECO:0007669"/>
    <property type="project" value="UniProtKB-KW"/>
</dbReference>
<dbReference type="PANTHER" id="PTHR44688:SF16">
    <property type="entry name" value="DNA-BINDING TRANSCRIPTIONAL ACTIVATOR DEVR_DOSR"/>
    <property type="match status" value="1"/>
</dbReference>
<dbReference type="SUPFAM" id="SSF46894">
    <property type="entry name" value="C-terminal effector domain of the bipartite response regulators"/>
    <property type="match status" value="1"/>
</dbReference>
<dbReference type="Proteomes" id="UP000186235">
    <property type="component" value="Unassembled WGS sequence"/>
</dbReference>
<dbReference type="InterPro" id="IPR036388">
    <property type="entry name" value="WH-like_DNA-bd_sf"/>
</dbReference>
<feature type="region of interest" description="Disordered" evidence="4">
    <location>
        <begin position="1"/>
        <end position="21"/>
    </location>
</feature>
<feature type="compositionally biased region" description="Low complexity" evidence="4">
    <location>
        <begin position="1"/>
        <end position="16"/>
    </location>
</feature>
<dbReference type="EMBL" id="FTMI01000001">
    <property type="protein sequence ID" value="SIP89226.1"/>
    <property type="molecule type" value="Genomic_DNA"/>
</dbReference>
<name>A0A1N6NB14_9MICO</name>
<dbReference type="PROSITE" id="PS50043">
    <property type="entry name" value="HTH_LUXR_2"/>
    <property type="match status" value="1"/>
</dbReference>
<accession>A0A1N6NB14</accession>
<dbReference type="CDD" id="cd06170">
    <property type="entry name" value="LuxR_C_like"/>
    <property type="match status" value="1"/>
</dbReference>
<dbReference type="Pfam" id="PF00196">
    <property type="entry name" value="GerE"/>
    <property type="match status" value="1"/>
</dbReference>
<dbReference type="GO" id="GO:0006355">
    <property type="term" value="P:regulation of DNA-templated transcription"/>
    <property type="evidence" value="ECO:0007669"/>
    <property type="project" value="InterPro"/>
</dbReference>
<dbReference type="SMART" id="SM00421">
    <property type="entry name" value="HTH_LUXR"/>
    <property type="match status" value="1"/>
</dbReference>
<sequence>MAYAAVRGARSRPAAPARRDDGVDVASRDRVLAVAVAAGLRAVGRCGARTVPEDALRPGSGGRRGLVLVADDAGSLPGPPLLAVLRRPGPVVVVGGAVAADRLLVAARAGALVVAAERPFGDQVRTVARMLAGDVRAGDALLVDQLVGVVRDRRAVASLTGRETEVLEHLAGGRSVAEIAAALVLSVATVRAHVRSILGKLGVSSQLAASAALARARGGRPVRG</sequence>
<feature type="domain" description="HTH luxR-type" evidence="5">
    <location>
        <begin position="152"/>
        <end position="218"/>
    </location>
</feature>
<organism evidence="6 7">
    <name type="scientific">Cellulosimicrobium aquatile</name>
    <dbReference type="NCBI Taxonomy" id="1612203"/>
    <lineage>
        <taxon>Bacteria</taxon>
        <taxon>Bacillati</taxon>
        <taxon>Actinomycetota</taxon>
        <taxon>Actinomycetes</taxon>
        <taxon>Micrococcales</taxon>
        <taxon>Promicromonosporaceae</taxon>
        <taxon>Cellulosimicrobium</taxon>
    </lineage>
</organism>
<keyword evidence="1" id="KW-0805">Transcription regulation</keyword>
<evidence type="ECO:0000313" key="6">
    <source>
        <dbReference type="EMBL" id="SIP89226.1"/>
    </source>
</evidence>
<dbReference type="PRINTS" id="PR00038">
    <property type="entry name" value="HTHLUXR"/>
</dbReference>
<gene>
    <name evidence="6" type="ORF">SAMN05518682_0329</name>
</gene>
<evidence type="ECO:0000256" key="4">
    <source>
        <dbReference type="SAM" id="MobiDB-lite"/>
    </source>
</evidence>
<protein>
    <submittedName>
        <fullName evidence="6">DNA-binding response regulator, NarL/FixJ family, contains REC and HTH domains</fullName>
    </submittedName>
</protein>
<evidence type="ECO:0000256" key="3">
    <source>
        <dbReference type="ARBA" id="ARBA00023163"/>
    </source>
</evidence>